<reference evidence="1 2" key="1">
    <citation type="submission" date="2015-01" db="EMBL/GenBank/DDBJ databases">
        <title>Evolution of Trichinella species and genotypes.</title>
        <authorList>
            <person name="Korhonen P.K."/>
            <person name="Edoardo P."/>
            <person name="Giuseppe L.R."/>
            <person name="Gasser R.B."/>
        </authorList>
    </citation>
    <scope>NUCLEOTIDE SEQUENCE [LARGE SCALE GENOMIC DNA]</scope>
    <source>
        <strain evidence="1">ISS37</strain>
    </source>
</reference>
<proteinExistence type="predicted"/>
<dbReference type="AlphaFoldDB" id="A0A0V0RNW6"/>
<comment type="caution">
    <text evidence="1">The sequence shown here is derived from an EMBL/GenBank/DDBJ whole genome shotgun (WGS) entry which is preliminary data.</text>
</comment>
<protein>
    <submittedName>
        <fullName evidence="1">Uncharacterized protein</fullName>
    </submittedName>
</protein>
<keyword evidence="2" id="KW-1185">Reference proteome</keyword>
<dbReference type="EMBL" id="JYDL01000112">
    <property type="protein sequence ID" value="KRX16211.1"/>
    <property type="molecule type" value="Genomic_DNA"/>
</dbReference>
<accession>A0A0V0RNW6</accession>
<name>A0A0V0RNW6_9BILA</name>
<dbReference type="Proteomes" id="UP000054630">
    <property type="component" value="Unassembled WGS sequence"/>
</dbReference>
<evidence type="ECO:0000313" key="2">
    <source>
        <dbReference type="Proteomes" id="UP000054630"/>
    </source>
</evidence>
<evidence type="ECO:0000313" key="1">
    <source>
        <dbReference type="EMBL" id="KRX16211.1"/>
    </source>
</evidence>
<organism evidence="1 2">
    <name type="scientific">Trichinella nelsoni</name>
    <dbReference type="NCBI Taxonomy" id="6336"/>
    <lineage>
        <taxon>Eukaryota</taxon>
        <taxon>Metazoa</taxon>
        <taxon>Ecdysozoa</taxon>
        <taxon>Nematoda</taxon>
        <taxon>Enoplea</taxon>
        <taxon>Dorylaimia</taxon>
        <taxon>Trichinellida</taxon>
        <taxon>Trichinellidae</taxon>
        <taxon>Trichinella</taxon>
    </lineage>
</organism>
<dbReference type="OrthoDB" id="10362407at2759"/>
<gene>
    <name evidence="1" type="ORF">T07_7377</name>
</gene>
<sequence>MNEKNHCALIAPSFKNDESPRGIKNTITAEYFHDGRRICILSRGHLLHMDCYISILLENCRKTSQKVNSKLIKVKKDFLQPTITTTFQLDNAYHHNSAPHSILNNLFEKKNVIPPRFSDEFYCLFCILQCFKIHLSLSLDDLFAKKSTKIQNTPFYCST</sequence>